<dbReference type="InterPro" id="IPR057230">
    <property type="entry name" value="DUF7908"/>
</dbReference>
<organism evidence="3 4">
    <name type="scientific">Gibberella nygamai</name>
    <name type="common">Bean root rot disease fungus</name>
    <name type="synonym">Fusarium nygamai</name>
    <dbReference type="NCBI Taxonomy" id="42673"/>
    <lineage>
        <taxon>Eukaryota</taxon>
        <taxon>Fungi</taxon>
        <taxon>Dikarya</taxon>
        <taxon>Ascomycota</taxon>
        <taxon>Pezizomycotina</taxon>
        <taxon>Sordariomycetes</taxon>
        <taxon>Hypocreomycetidae</taxon>
        <taxon>Hypocreales</taxon>
        <taxon>Nectriaceae</taxon>
        <taxon>Fusarium</taxon>
        <taxon>Fusarium fujikuroi species complex</taxon>
    </lineage>
</organism>
<feature type="compositionally biased region" description="Polar residues" evidence="1">
    <location>
        <begin position="541"/>
        <end position="559"/>
    </location>
</feature>
<name>A0A2K0VX85_GIBNY</name>
<sequence>MVIDTWCITYLSTYLAPISALPGLSPSRQLSFFGNSSTATATVLNTYDQSLIASESGTAFGLTTLDISPTQAQSDSEAPSSRPIDRTLTNTIITPSLSATDITSSALATSTGIVKPRGRSVIFLVQASSNQERGIKKRDIGGFVGAGDPDVCTFALTFNLGDGQLFVGGLPTFYAGEDYKALGVQDEDSFVQGAITRSFGISGRTLVFRNPGLPNGEAGFCQDSSGQVYITFTASPPGCIPVTLDVYDSENTHAFAVSNANLDAATQCQNGRLVGSETSAPALAISTEASMAETSTAKTGMAENVSSGVSGSGEPTTAEATAFTEVSSLSSSEPSGTFSESSGSKALTTTSSQIFDTSTIASPIFGSVLSTLSSQIHETPTLASPSVPGTTVFPQAISSSASTTFGFGGPTTVSSQIDDTSTPDTSSVSGTGALSTASLQAISSFASTSGFETSIIVSTQIVDTSTPASWETQTQTQTQTFGFVTSTVISSEPVESFVTIESSILSNESSTKATSSTEASPSSEVSLSSEASSSTEQGESNLLTTTSNEPTDTSSPTFGSTSETSSEPASSDISDTSSSAEERTSYSSTAISESSTVITTTTTEASTTTTETVTSTTTAAPQSECQSASSPYTVQGVDFDLSCDGIITGGTSVGVAPATDFNQCVYFCAVYSACVAVHYERATGACTGFSSMTGTSANSNFDAAIRS</sequence>
<feature type="compositionally biased region" description="Low complexity" evidence="1">
    <location>
        <begin position="305"/>
        <end position="344"/>
    </location>
</feature>
<gene>
    <name evidence="3" type="ORF">FNYG_11965</name>
</gene>
<dbReference type="Pfam" id="PF25485">
    <property type="entry name" value="DUF7908"/>
    <property type="match status" value="1"/>
</dbReference>
<feature type="compositionally biased region" description="Low complexity" evidence="1">
    <location>
        <begin position="560"/>
        <end position="620"/>
    </location>
</feature>
<keyword evidence="4" id="KW-1185">Reference proteome</keyword>
<dbReference type="STRING" id="42673.A0A2K0VX85"/>
<evidence type="ECO:0000259" key="2">
    <source>
        <dbReference type="Pfam" id="PF25485"/>
    </source>
</evidence>
<proteinExistence type="predicted"/>
<feature type="region of interest" description="Disordered" evidence="1">
    <location>
        <begin position="294"/>
        <end position="344"/>
    </location>
</feature>
<evidence type="ECO:0000313" key="4">
    <source>
        <dbReference type="Proteomes" id="UP000236664"/>
    </source>
</evidence>
<evidence type="ECO:0000313" key="3">
    <source>
        <dbReference type="EMBL" id="PNP74629.1"/>
    </source>
</evidence>
<evidence type="ECO:0000256" key="1">
    <source>
        <dbReference type="SAM" id="MobiDB-lite"/>
    </source>
</evidence>
<feature type="region of interest" description="Disordered" evidence="1">
    <location>
        <begin position="505"/>
        <end position="623"/>
    </location>
</feature>
<dbReference type="AlphaFoldDB" id="A0A2K0VX85"/>
<dbReference type="Proteomes" id="UP000236664">
    <property type="component" value="Unassembled WGS sequence"/>
</dbReference>
<feature type="domain" description="DUF7908" evidence="2">
    <location>
        <begin position="120"/>
        <end position="248"/>
    </location>
</feature>
<comment type="caution">
    <text evidence="3">The sequence shown here is derived from an EMBL/GenBank/DDBJ whole genome shotgun (WGS) entry which is preliminary data.</text>
</comment>
<dbReference type="EMBL" id="MTQA01000199">
    <property type="protein sequence ID" value="PNP74629.1"/>
    <property type="molecule type" value="Genomic_DNA"/>
</dbReference>
<reference evidence="3 4" key="1">
    <citation type="submission" date="2017-06" db="EMBL/GenBank/DDBJ databases">
        <title>Genome of Fusarium nygamai isolate CS10214.</title>
        <authorList>
            <person name="Gardiner D.M."/>
            <person name="Obanor F."/>
            <person name="Kazan K."/>
        </authorList>
    </citation>
    <scope>NUCLEOTIDE SEQUENCE [LARGE SCALE GENOMIC DNA]</scope>
    <source>
        <strain evidence="3 4">CS10214</strain>
    </source>
</reference>
<feature type="compositionally biased region" description="Low complexity" evidence="1">
    <location>
        <begin position="506"/>
        <end position="540"/>
    </location>
</feature>
<feature type="region of interest" description="Disordered" evidence="1">
    <location>
        <begin position="410"/>
        <end position="431"/>
    </location>
</feature>
<dbReference type="OrthoDB" id="3563678at2759"/>
<accession>A0A2K0VX85</accession>
<protein>
    <recommendedName>
        <fullName evidence="2">DUF7908 domain-containing protein</fullName>
    </recommendedName>
</protein>